<dbReference type="EMBL" id="JACHJV010000003">
    <property type="protein sequence ID" value="MBB4928834.1"/>
    <property type="molecule type" value="Genomic_DNA"/>
</dbReference>
<accession>A0A7W7RBD4</accession>
<evidence type="ECO:0000259" key="2">
    <source>
        <dbReference type="PROSITE" id="PS50927"/>
    </source>
</evidence>
<feature type="chain" id="PRO_5030558981" description="Bulb-type lectin domain-containing protein" evidence="1">
    <location>
        <begin position="21"/>
        <end position="150"/>
    </location>
</feature>
<dbReference type="Proteomes" id="UP000540506">
    <property type="component" value="Unassembled WGS sequence"/>
</dbReference>
<feature type="domain" description="Bulb-type lectin" evidence="2">
    <location>
        <begin position="34"/>
        <end position="142"/>
    </location>
</feature>
<dbReference type="AlphaFoldDB" id="A0A7W7RBD4"/>
<reference evidence="3 4" key="1">
    <citation type="submission" date="2020-08" db="EMBL/GenBank/DDBJ databases">
        <title>Sequencing the genomes of 1000 actinobacteria strains.</title>
        <authorList>
            <person name="Klenk H.-P."/>
        </authorList>
    </citation>
    <scope>NUCLEOTIDE SEQUENCE [LARGE SCALE GENOMIC DNA]</scope>
    <source>
        <strain evidence="3 4">DSM 41654</strain>
    </source>
</reference>
<evidence type="ECO:0000313" key="3">
    <source>
        <dbReference type="EMBL" id="MBB4928834.1"/>
    </source>
</evidence>
<protein>
    <recommendedName>
        <fullName evidence="2">Bulb-type lectin domain-containing protein</fullName>
    </recommendedName>
</protein>
<evidence type="ECO:0000313" key="4">
    <source>
        <dbReference type="Proteomes" id="UP000540506"/>
    </source>
</evidence>
<dbReference type="PROSITE" id="PS50927">
    <property type="entry name" value="BULB_LECTIN"/>
    <property type="match status" value="1"/>
</dbReference>
<name>A0A7W7RBD4_KITKI</name>
<proteinExistence type="predicted"/>
<dbReference type="Gene3D" id="2.90.10.10">
    <property type="entry name" value="Bulb-type lectin domain"/>
    <property type="match status" value="2"/>
</dbReference>
<dbReference type="InterPro" id="IPR001480">
    <property type="entry name" value="Bulb-type_lectin_dom"/>
</dbReference>
<dbReference type="RefSeq" id="WP_184946470.1">
    <property type="nucleotide sequence ID" value="NZ_JACHJV010000003.1"/>
</dbReference>
<dbReference type="SUPFAM" id="SSF51110">
    <property type="entry name" value="alpha-D-mannose-specific plant lectins"/>
    <property type="match status" value="1"/>
</dbReference>
<organism evidence="3 4">
    <name type="scientific">Kitasatospora kifunensis</name>
    <name type="common">Streptomyces kifunensis</name>
    <dbReference type="NCBI Taxonomy" id="58351"/>
    <lineage>
        <taxon>Bacteria</taxon>
        <taxon>Bacillati</taxon>
        <taxon>Actinomycetota</taxon>
        <taxon>Actinomycetes</taxon>
        <taxon>Kitasatosporales</taxon>
        <taxon>Streptomycetaceae</taxon>
        <taxon>Kitasatospora</taxon>
    </lineage>
</organism>
<gene>
    <name evidence="3" type="ORF">FHR34_007931</name>
</gene>
<dbReference type="InterPro" id="IPR036426">
    <property type="entry name" value="Bulb-type_lectin_dom_sf"/>
</dbReference>
<evidence type="ECO:0000256" key="1">
    <source>
        <dbReference type="SAM" id="SignalP"/>
    </source>
</evidence>
<feature type="signal peptide" evidence="1">
    <location>
        <begin position="1"/>
        <end position="20"/>
    </location>
</feature>
<comment type="caution">
    <text evidence="3">The sequence shown here is derived from an EMBL/GenBank/DDBJ whole genome shotgun (WGS) entry which is preliminary data.</text>
</comment>
<sequence>MGITAIVAAATLLPATDASAASFPWPCSYDAGGFFFMNGTGVIHSGEAACTDRYELAAQNDGNLVLYNSSGSAIWSSGTWGHPGGTTAFDQSDGNFVLYDSNHNALWATGTWGHPGAWFFFQPDGNLVVYTGGNQFAPTGPIWSTGTYGR</sequence>
<keyword evidence="1" id="KW-0732">Signal</keyword>
<dbReference type="SMART" id="SM00108">
    <property type="entry name" value="B_lectin"/>
    <property type="match status" value="1"/>
</dbReference>
<keyword evidence="4" id="KW-1185">Reference proteome</keyword>